<dbReference type="PANTHER" id="PTHR38600">
    <property type="entry name" value="TRANSCRIPTIONAL REGULATORY PROTEIN"/>
    <property type="match status" value="1"/>
</dbReference>
<evidence type="ECO:0000313" key="6">
    <source>
        <dbReference type="Proteomes" id="UP000286681"/>
    </source>
</evidence>
<name>A0A1L6JA00_9SPHN</name>
<dbReference type="PROSITE" id="PS50987">
    <property type="entry name" value="HTH_ARSR_2"/>
    <property type="match status" value="1"/>
</dbReference>
<dbReference type="SUPFAM" id="SSF46785">
    <property type="entry name" value="Winged helix' DNA-binding domain"/>
    <property type="match status" value="1"/>
</dbReference>
<dbReference type="InterPro" id="IPR036390">
    <property type="entry name" value="WH_DNA-bd_sf"/>
</dbReference>
<dbReference type="NCBIfam" id="NF033788">
    <property type="entry name" value="HTH_metalloreg"/>
    <property type="match status" value="1"/>
</dbReference>
<reference evidence="7" key="3">
    <citation type="submission" date="2018-07" db="EMBL/GenBank/DDBJ databases">
        <title>Genomic and Epidemiologic Investigation of an Indolent Hospital Outbreak.</title>
        <authorList>
            <person name="Johnson R.C."/>
            <person name="Deming C."/>
            <person name="Conlan S."/>
            <person name="Zellmer C.J."/>
            <person name="Michelin A.V."/>
            <person name="Lee-Lin S.-Q."/>
            <person name="Thomas P.J."/>
            <person name="Park M."/>
            <person name="Weingarten R.A."/>
            <person name="Less J."/>
            <person name="Dekker J.P."/>
            <person name="Frank K.M."/>
            <person name="Musser K.A."/>
            <person name="Mcquiston J.R."/>
            <person name="Henderson D.K."/>
            <person name="Lau A.F."/>
            <person name="Palmore T.N."/>
            <person name="Segre J.A."/>
        </authorList>
    </citation>
    <scope>NUCLEOTIDE SEQUENCE [LARGE SCALE GENOMIC DNA]</scope>
    <source>
        <strain evidence="7">SK-CDC1_0717</strain>
    </source>
</reference>
<keyword evidence="5" id="KW-1185">Reference proteome</keyword>
<dbReference type="InterPro" id="IPR001845">
    <property type="entry name" value="HTH_ArsR_DNA-bd_dom"/>
</dbReference>
<evidence type="ECO:0000313" key="7">
    <source>
        <dbReference type="Proteomes" id="UP000287746"/>
    </source>
</evidence>
<reference evidence="3 6" key="4">
    <citation type="submission" date="2018-07" db="EMBL/GenBank/DDBJ databases">
        <title>Genomic and Epidemiologic Investigation of an Indolent Hospital Outbreak.</title>
        <authorList>
            <person name="Johnson R.C."/>
            <person name="Deming C."/>
            <person name="Conlan S."/>
            <person name="Zellmer C.J."/>
            <person name="Michelin A.V."/>
            <person name="Lee-Lin S."/>
            <person name="Thomas P.J."/>
            <person name="Park M."/>
            <person name="Weingarten R.A."/>
            <person name="Less J."/>
            <person name="Dekker J.P."/>
            <person name="Frank K.M."/>
            <person name="Musser K.A."/>
            <person name="Mcquiston J.R."/>
            <person name="Henderson D.K."/>
            <person name="Lau A.F."/>
            <person name="Palmore T.N."/>
            <person name="Segre J.A."/>
        </authorList>
    </citation>
    <scope>NUCLEOTIDE SEQUENCE [LARGE SCALE GENOMIC DNA]</scope>
    <source>
        <strain evidence="4">SK-CDC1_0717</strain>
        <strain evidence="3 6">SK-NIH.Env10_0317</strain>
    </source>
</reference>
<dbReference type="RefSeq" id="WP_066577729.1">
    <property type="nucleotide sequence ID" value="NZ_CP018820.1"/>
</dbReference>
<dbReference type="GO" id="GO:0003700">
    <property type="term" value="F:DNA-binding transcription factor activity"/>
    <property type="evidence" value="ECO:0007669"/>
    <property type="project" value="InterPro"/>
</dbReference>
<organism evidence="2 5">
    <name type="scientific">Sphingomonas koreensis</name>
    <dbReference type="NCBI Taxonomy" id="93064"/>
    <lineage>
        <taxon>Bacteria</taxon>
        <taxon>Pseudomonadati</taxon>
        <taxon>Pseudomonadota</taxon>
        <taxon>Alphaproteobacteria</taxon>
        <taxon>Sphingomonadales</taxon>
        <taxon>Sphingomonadaceae</taxon>
        <taxon>Sphingomonas</taxon>
    </lineage>
</organism>
<dbReference type="EMBL" id="CP018820">
    <property type="protein sequence ID" value="APR52762.1"/>
    <property type="molecule type" value="Genomic_DNA"/>
</dbReference>
<evidence type="ECO:0000313" key="2">
    <source>
        <dbReference type="EMBL" id="APR52762.1"/>
    </source>
</evidence>
<dbReference type="Proteomes" id="UP000185161">
    <property type="component" value="Chromosome"/>
</dbReference>
<gene>
    <name evidence="2" type="ORF">BRX40_10300</name>
    <name evidence="3" type="ORF">CA257_13785</name>
    <name evidence="4" type="ORF">DAH66_03985</name>
</gene>
<dbReference type="CDD" id="cd00090">
    <property type="entry name" value="HTH_ARSR"/>
    <property type="match status" value="1"/>
</dbReference>
<proteinExistence type="predicted"/>
<evidence type="ECO:0000259" key="1">
    <source>
        <dbReference type="PROSITE" id="PS50987"/>
    </source>
</evidence>
<dbReference type="GeneID" id="44132950"/>
<evidence type="ECO:0000313" key="4">
    <source>
        <dbReference type="EMBL" id="RSY88626.1"/>
    </source>
</evidence>
<dbReference type="AlphaFoldDB" id="A0A1L6JA00"/>
<dbReference type="OrthoDB" id="7391478at2"/>
<dbReference type="Gene3D" id="1.10.10.10">
    <property type="entry name" value="Winged helix-like DNA-binding domain superfamily/Winged helix DNA-binding domain"/>
    <property type="match status" value="1"/>
</dbReference>
<dbReference type="EMBL" id="QQWO01000011">
    <property type="protein sequence ID" value="RSV01775.1"/>
    <property type="molecule type" value="Genomic_DNA"/>
</dbReference>
<dbReference type="InterPro" id="IPR036388">
    <property type="entry name" value="WH-like_DNA-bd_sf"/>
</dbReference>
<dbReference type="Pfam" id="PF12840">
    <property type="entry name" value="HTH_20"/>
    <property type="match status" value="1"/>
</dbReference>
<feature type="domain" description="HTH arsR-type" evidence="1">
    <location>
        <begin position="10"/>
        <end position="104"/>
    </location>
</feature>
<evidence type="ECO:0000313" key="5">
    <source>
        <dbReference type="Proteomes" id="UP000185161"/>
    </source>
</evidence>
<accession>A0A1L6JA00</accession>
<evidence type="ECO:0000313" key="3">
    <source>
        <dbReference type="EMBL" id="RSV01775.1"/>
    </source>
</evidence>
<dbReference type="Proteomes" id="UP000287746">
    <property type="component" value="Unassembled WGS sequence"/>
</dbReference>
<dbReference type="SMART" id="SM00418">
    <property type="entry name" value="HTH_ARSR"/>
    <property type="match status" value="1"/>
</dbReference>
<dbReference type="PANTHER" id="PTHR38600:SF2">
    <property type="entry name" value="SLL0088 PROTEIN"/>
    <property type="match status" value="1"/>
</dbReference>
<dbReference type="PRINTS" id="PR00778">
    <property type="entry name" value="HTHARSR"/>
</dbReference>
<reference evidence="2" key="1">
    <citation type="submission" date="2016-12" db="EMBL/GenBank/DDBJ databases">
        <title>Whole genome sequencing of Sphingomonas koreensis.</title>
        <authorList>
            <person name="Conlan S."/>
            <person name="Thomas P.J."/>
            <person name="Mullikin J."/>
            <person name="Palmore T.N."/>
            <person name="Frank K.M."/>
            <person name="Segre J.A."/>
        </authorList>
    </citation>
    <scope>NUCLEOTIDE SEQUENCE</scope>
    <source>
        <strain evidence="2">ABOJV</strain>
    </source>
</reference>
<dbReference type="Proteomes" id="UP000286681">
    <property type="component" value="Unassembled WGS sequence"/>
</dbReference>
<protein>
    <submittedName>
        <fullName evidence="2">Transcriptional regulator</fullName>
    </submittedName>
</protein>
<dbReference type="KEGG" id="skr:BRX40_10300"/>
<dbReference type="EMBL" id="QQYZ01000003">
    <property type="protein sequence ID" value="RSY88626.1"/>
    <property type="molecule type" value="Genomic_DNA"/>
</dbReference>
<reference evidence="5" key="2">
    <citation type="submission" date="2016-12" db="EMBL/GenBank/DDBJ databases">
        <title>Whole genome sequencing of Sphingomonas sp. ABOJV.</title>
        <authorList>
            <person name="Conlan S."/>
            <person name="Thomas P.J."/>
            <person name="Mullikin J."/>
            <person name="Palmore T.N."/>
            <person name="Frank K.M."/>
            <person name="Segre J.A."/>
        </authorList>
    </citation>
    <scope>NUCLEOTIDE SEQUENCE [LARGE SCALE GENOMIC DNA]</scope>
    <source>
        <strain evidence="5">ABOJV</strain>
    </source>
</reference>
<sequence length="123" mass="13717">MFPALGQGNAGAPPPAAIDGVFRALADPKRRDVLERLNAGPASVSDLAAPYRMALPSFVEHLKMLEGAGLVRSQKAGRVRTYELVPEQLLVVDDWLRRQRTLWEGRLDRLDAYLLAKKKERPE</sequence>
<dbReference type="STRING" id="93064.BRX40_10300"/>
<dbReference type="InterPro" id="IPR011991">
    <property type="entry name" value="ArsR-like_HTH"/>
</dbReference>